<gene>
    <name evidence="2" type="ORF">P7D17_09495</name>
</gene>
<keyword evidence="1" id="KW-0812">Transmembrane</keyword>
<evidence type="ECO:0000313" key="2">
    <source>
        <dbReference type="EMBL" id="MDT2584333.1"/>
    </source>
</evidence>
<feature type="transmembrane region" description="Helical" evidence="1">
    <location>
        <begin position="83"/>
        <end position="106"/>
    </location>
</feature>
<name>A0AAJ2ITF0_9LACT</name>
<feature type="transmembrane region" description="Helical" evidence="1">
    <location>
        <begin position="50"/>
        <end position="71"/>
    </location>
</feature>
<organism evidence="2 3">
    <name type="scientific">Lactococcus petauri</name>
    <dbReference type="NCBI Taxonomy" id="1940789"/>
    <lineage>
        <taxon>Bacteria</taxon>
        <taxon>Bacillati</taxon>
        <taxon>Bacillota</taxon>
        <taxon>Bacilli</taxon>
        <taxon>Lactobacillales</taxon>
        <taxon>Streptococcaceae</taxon>
        <taxon>Lactococcus</taxon>
    </lineage>
</organism>
<evidence type="ECO:0000313" key="3">
    <source>
        <dbReference type="Proteomes" id="UP001262817"/>
    </source>
</evidence>
<reference evidence="2" key="1">
    <citation type="submission" date="2023-03" db="EMBL/GenBank/DDBJ databases">
        <authorList>
            <person name="Shen W."/>
            <person name="Cai J."/>
        </authorList>
    </citation>
    <scope>NUCLEOTIDE SEQUENCE</scope>
    <source>
        <strain evidence="2">P86-2</strain>
    </source>
</reference>
<evidence type="ECO:0000256" key="1">
    <source>
        <dbReference type="SAM" id="Phobius"/>
    </source>
</evidence>
<dbReference type="RefSeq" id="WP_155379948.1">
    <property type="nucleotide sequence ID" value="NZ_JAGYXE010000017.1"/>
</dbReference>
<keyword evidence="1" id="KW-1133">Transmembrane helix</keyword>
<sequence length="112" mass="11543">MLKITQTKSKIMNVKAYLSMLAFLALFKGREASAQTSGAQVGENLVKDLMWLVTGGGILTAIFGIIALINAGRAQDAQGKSEAGWFILGGILLAAVGGGSMLSGVFSNPPGN</sequence>
<accession>A0AAJ2ITF0</accession>
<comment type="caution">
    <text evidence="2">The sequence shown here is derived from an EMBL/GenBank/DDBJ whole genome shotgun (WGS) entry which is preliminary data.</text>
</comment>
<dbReference type="EMBL" id="JARPXR010000011">
    <property type="protein sequence ID" value="MDT2584333.1"/>
    <property type="molecule type" value="Genomic_DNA"/>
</dbReference>
<dbReference type="AlphaFoldDB" id="A0AAJ2ITF0"/>
<keyword evidence="1" id="KW-0472">Membrane</keyword>
<proteinExistence type="predicted"/>
<protein>
    <submittedName>
        <fullName evidence="2">Uncharacterized protein</fullName>
    </submittedName>
</protein>
<dbReference type="Proteomes" id="UP001262817">
    <property type="component" value="Unassembled WGS sequence"/>
</dbReference>